<organism evidence="2 3">
    <name type="scientific">Venturia inaequalis</name>
    <name type="common">Apple scab fungus</name>
    <dbReference type="NCBI Taxonomy" id="5025"/>
    <lineage>
        <taxon>Eukaryota</taxon>
        <taxon>Fungi</taxon>
        <taxon>Dikarya</taxon>
        <taxon>Ascomycota</taxon>
        <taxon>Pezizomycotina</taxon>
        <taxon>Dothideomycetes</taxon>
        <taxon>Pleosporomycetidae</taxon>
        <taxon>Venturiales</taxon>
        <taxon>Venturiaceae</taxon>
        <taxon>Venturia</taxon>
    </lineage>
</organism>
<dbReference type="InterPro" id="IPR009348">
    <property type="entry name" value="NPR2-like"/>
</dbReference>
<dbReference type="GO" id="GO:1990130">
    <property type="term" value="C:GATOR1 complex"/>
    <property type="evidence" value="ECO:0007669"/>
    <property type="project" value="TreeGrafter"/>
</dbReference>
<dbReference type="GO" id="GO:0005096">
    <property type="term" value="F:GTPase activator activity"/>
    <property type="evidence" value="ECO:0007669"/>
    <property type="project" value="TreeGrafter"/>
</dbReference>
<gene>
    <name evidence="2" type="ORF">BLS_007641</name>
</gene>
<dbReference type="EMBL" id="WNWQ01000061">
    <property type="protein sequence ID" value="KAE9981269.1"/>
    <property type="molecule type" value="Genomic_DNA"/>
</dbReference>
<comment type="caution">
    <text evidence="2">The sequence shown here is derived from an EMBL/GenBank/DDBJ whole genome shotgun (WGS) entry which is preliminary data.</text>
</comment>
<dbReference type="PANTHER" id="PTHR12991">
    <property type="entry name" value="NITROGEN PERMEASE REGULATOR 2/TUMOR SUPPRESSOR CANDIDATE 4"/>
    <property type="match status" value="1"/>
</dbReference>
<evidence type="ECO:0000313" key="3">
    <source>
        <dbReference type="Proteomes" id="UP000433883"/>
    </source>
</evidence>
<dbReference type="Pfam" id="PF06218">
    <property type="entry name" value="NPR2"/>
    <property type="match status" value="1"/>
</dbReference>
<dbReference type="GO" id="GO:0010508">
    <property type="term" value="P:positive regulation of autophagy"/>
    <property type="evidence" value="ECO:0007669"/>
    <property type="project" value="TreeGrafter"/>
</dbReference>
<evidence type="ECO:0008006" key="4">
    <source>
        <dbReference type="Google" id="ProtNLM"/>
    </source>
</evidence>
<reference evidence="2 3" key="1">
    <citation type="submission" date="2019-11" db="EMBL/GenBank/DDBJ databases">
        <title>Venturia inaequalis Genome Resource.</title>
        <authorList>
            <person name="Lichtner F.J."/>
        </authorList>
    </citation>
    <scope>NUCLEOTIDE SEQUENCE [LARGE SCALE GENOMIC DNA]</scope>
    <source>
        <strain evidence="2">Bline_iso_100314</strain>
    </source>
</reference>
<dbReference type="PANTHER" id="PTHR12991:SF10">
    <property type="entry name" value="GATOR COMPLEX PROTEIN NPRL2"/>
    <property type="match status" value="1"/>
</dbReference>
<dbReference type="GO" id="GO:0005774">
    <property type="term" value="C:vacuolar membrane"/>
    <property type="evidence" value="ECO:0007669"/>
    <property type="project" value="TreeGrafter"/>
</dbReference>
<protein>
    <recommendedName>
        <fullName evidence="4">Nitrogen permease regulator 2</fullName>
    </recommendedName>
</protein>
<accession>A0A8H3V2K8</accession>
<dbReference type="AlphaFoldDB" id="A0A8H3V2K8"/>
<dbReference type="Proteomes" id="UP000433883">
    <property type="component" value="Unassembled WGS sequence"/>
</dbReference>
<name>A0A8H3V2K8_VENIN</name>
<evidence type="ECO:0000313" key="2">
    <source>
        <dbReference type="EMBL" id="KAE9981269.1"/>
    </source>
</evidence>
<sequence>MVVGFGIHTAGDSMEYVHKNILNDGDVDIVNGADRDWDESLHITTGQSRAIMIKAIFFTRFHPEKGSSVLHQVPEGAIVPTPHPLPNLEKPLFDFAAVSEILIPRQEFCDRPVTLCVNHARIIGHPVCIDNPRYERRQYIFNLAMVLDEDADFSGHMSVVKKLASIFRNLEEQNQFLSKEEKDLLWAAPTLDDSAELDKLSMLDDEHVDIKEKPEHVIPDEGQLTGSGLLKKDEATLGGKVYALCEMIMEDLNNYCECMIPIDDINTINLKLFPARPSPAPIHPWHVPFATVHLPTVARSSDLTLSKIIPYINGVLSIAQIATLADTDLSLTRKAIQHLLFYGCVLILDIFQFGAIYAPTAEIGSFVEDADQMSEAVRYVCMGTYRRLNDNEMTQHTHEEWGWRSAEVGIDRARLVELYTSLKQGVTLGTWCTQHGMLLQGIDVRRFITFGIIKGFLYRVHKYMVAPSASLVGTEADTRNDDFHLALDGDVNGYGHDGNGPWSGRRASMQTQTDLAHRDAQMAKYLDGTHCLDEICTEMQISEKTVIEKVRKSFQDMQIIQR</sequence>
<proteinExistence type="inferred from homology"/>
<dbReference type="GO" id="GO:1904262">
    <property type="term" value="P:negative regulation of TORC1 signaling"/>
    <property type="evidence" value="ECO:0007669"/>
    <property type="project" value="TreeGrafter"/>
</dbReference>
<comment type="similarity">
    <text evidence="1">Belongs to the NPR2 family.</text>
</comment>
<evidence type="ECO:0000256" key="1">
    <source>
        <dbReference type="ARBA" id="ARBA00008433"/>
    </source>
</evidence>